<dbReference type="FunFam" id="3.40.430.10:FF:000001">
    <property type="entry name" value="Dihydrofolate reductase"/>
    <property type="match status" value="1"/>
</dbReference>
<dbReference type="Gene3D" id="3.40.430.10">
    <property type="entry name" value="Dihydrofolate Reductase, subunit A"/>
    <property type="match status" value="1"/>
</dbReference>
<evidence type="ECO:0000256" key="6">
    <source>
        <dbReference type="ARBA" id="ARBA00023002"/>
    </source>
</evidence>
<evidence type="ECO:0000313" key="12">
    <source>
        <dbReference type="Proteomes" id="UP000286287"/>
    </source>
</evidence>
<dbReference type="CDD" id="cd00209">
    <property type="entry name" value="DHFR"/>
    <property type="match status" value="1"/>
</dbReference>
<keyword evidence="5 8" id="KW-0521">NADP</keyword>
<dbReference type="PIRSF" id="PIRSF000194">
    <property type="entry name" value="DHFR"/>
    <property type="match status" value="1"/>
</dbReference>
<dbReference type="Pfam" id="PF00186">
    <property type="entry name" value="DHFR_1"/>
    <property type="match status" value="1"/>
</dbReference>
<gene>
    <name evidence="11" type="ORF">D3875_13870</name>
</gene>
<dbReference type="InterPro" id="IPR001796">
    <property type="entry name" value="DHFR_dom"/>
</dbReference>
<dbReference type="Proteomes" id="UP000286287">
    <property type="component" value="Unassembled WGS sequence"/>
</dbReference>
<evidence type="ECO:0000256" key="5">
    <source>
        <dbReference type="ARBA" id="ARBA00022857"/>
    </source>
</evidence>
<reference evidence="11 12" key="1">
    <citation type="submission" date="2018-09" db="EMBL/GenBank/DDBJ databases">
        <authorList>
            <person name="Zhu H."/>
        </authorList>
    </citation>
    <scope>NUCLEOTIDE SEQUENCE [LARGE SCALE GENOMIC DNA]</scope>
    <source>
        <strain evidence="11 12">K2S05-167</strain>
    </source>
</reference>
<comment type="function">
    <text evidence="7 8">Key enzyme in folate metabolism. Catalyzes an essential reaction for de novo glycine and purine synthesis, and for DNA precursor synthesis.</text>
</comment>
<comment type="caution">
    <text evidence="11">The sequence shown here is derived from an EMBL/GenBank/DDBJ whole genome shotgun (WGS) entry which is preliminary data.</text>
</comment>
<accession>A0A418V8N8</accession>
<feature type="domain" description="DHFR" evidence="10">
    <location>
        <begin position="10"/>
        <end position="168"/>
    </location>
</feature>
<dbReference type="RefSeq" id="WP_119764643.1">
    <property type="nucleotide sequence ID" value="NZ_QYUJ01000014.1"/>
</dbReference>
<dbReference type="PROSITE" id="PS00075">
    <property type="entry name" value="DHFR_1"/>
    <property type="match status" value="1"/>
</dbReference>
<protein>
    <recommendedName>
        <fullName evidence="3 8">Dihydrofolate reductase</fullName>
        <ecNumber evidence="3 8">1.5.1.3</ecNumber>
    </recommendedName>
</protein>
<dbReference type="GO" id="GO:0005829">
    <property type="term" value="C:cytosol"/>
    <property type="evidence" value="ECO:0007669"/>
    <property type="project" value="TreeGrafter"/>
</dbReference>
<dbReference type="GO" id="GO:0046654">
    <property type="term" value="P:tetrahydrofolate biosynthetic process"/>
    <property type="evidence" value="ECO:0007669"/>
    <property type="project" value="UniProtKB-UniPathway"/>
</dbReference>
<evidence type="ECO:0000256" key="8">
    <source>
        <dbReference type="PIRNR" id="PIRNR000194"/>
    </source>
</evidence>
<dbReference type="GO" id="GO:0046452">
    <property type="term" value="P:dihydrofolate metabolic process"/>
    <property type="evidence" value="ECO:0007669"/>
    <property type="project" value="TreeGrafter"/>
</dbReference>
<dbReference type="PANTHER" id="PTHR48069:SF3">
    <property type="entry name" value="DIHYDROFOLATE REDUCTASE"/>
    <property type="match status" value="1"/>
</dbReference>
<dbReference type="EMBL" id="QYUJ01000014">
    <property type="protein sequence ID" value="RJF72475.1"/>
    <property type="molecule type" value="Genomic_DNA"/>
</dbReference>
<evidence type="ECO:0000256" key="1">
    <source>
        <dbReference type="ARBA" id="ARBA00004903"/>
    </source>
</evidence>
<evidence type="ECO:0000256" key="2">
    <source>
        <dbReference type="ARBA" id="ARBA00009539"/>
    </source>
</evidence>
<organism evidence="11 12">
    <name type="scientific">Deinococcus cavernae</name>
    <dbReference type="NCBI Taxonomy" id="2320857"/>
    <lineage>
        <taxon>Bacteria</taxon>
        <taxon>Thermotogati</taxon>
        <taxon>Deinococcota</taxon>
        <taxon>Deinococci</taxon>
        <taxon>Deinococcales</taxon>
        <taxon>Deinococcaceae</taxon>
        <taxon>Deinococcus</taxon>
    </lineage>
</organism>
<name>A0A418V8N8_9DEIO</name>
<sequence length="171" mass="19118">MPTPETAGPELIAIYAMTENRVIGKDGGMPWHLPADFAHFKRLSVGKPNIMGRKVWESLGGQALKNRLNIVLTRNRDFQAQGVVAVHSPEEALKAAGEASEIAIIGGAEIYKLYADQLTRREETIIHTALEGDTFMPELPGEWELVSETFRPADDKNKYDLTFRTLVRRTK</sequence>
<evidence type="ECO:0000313" key="11">
    <source>
        <dbReference type="EMBL" id="RJF72475.1"/>
    </source>
</evidence>
<dbReference type="GO" id="GO:0004146">
    <property type="term" value="F:dihydrofolate reductase activity"/>
    <property type="evidence" value="ECO:0007669"/>
    <property type="project" value="UniProtKB-EC"/>
</dbReference>
<comment type="pathway">
    <text evidence="1 8">Cofactor biosynthesis; tetrahydrofolate biosynthesis; 5,6,7,8-tetrahydrofolate from 7,8-dihydrofolate: step 1/1.</text>
</comment>
<dbReference type="SUPFAM" id="SSF53597">
    <property type="entry name" value="Dihydrofolate reductase-like"/>
    <property type="match status" value="1"/>
</dbReference>
<dbReference type="OrthoDB" id="9804315at2"/>
<evidence type="ECO:0000256" key="4">
    <source>
        <dbReference type="ARBA" id="ARBA00022563"/>
    </source>
</evidence>
<dbReference type="GO" id="GO:0070401">
    <property type="term" value="F:NADP+ binding"/>
    <property type="evidence" value="ECO:0007669"/>
    <property type="project" value="UniProtKB-ARBA"/>
</dbReference>
<dbReference type="AlphaFoldDB" id="A0A418V8N8"/>
<comment type="similarity">
    <text evidence="2 8 9">Belongs to the dihydrofolate reductase family.</text>
</comment>
<evidence type="ECO:0000256" key="9">
    <source>
        <dbReference type="RuleBase" id="RU004474"/>
    </source>
</evidence>
<evidence type="ECO:0000259" key="10">
    <source>
        <dbReference type="PROSITE" id="PS51330"/>
    </source>
</evidence>
<dbReference type="InterPro" id="IPR012259">
    <property type="entry name" value="DHFR"/>
</dbReference>
<dbReference type="UniPathway" id="UPA00077">
    <property type="reaction ID" value="UER00158"/>
</dbReference>
<dbReference type="GO" id="GO:0006730">
    <property type="term" value="P:one-carbon metabolic process"/>
    <property type="evidence" value="ECO:0007669"/>
    <property type="project" value="UniProtKB-KW"/>
</dbReference>
<dbReference type="EC" id="1.5.1.3" evidence="3 8"/>
<evidence type="ECO:0000256" key="7">
    <source>
        <dbReference type="ARBA" id="ARBA00025067"/>
    </source>
</evidence>
<keyword evidence="4 8" id="KW-0554">One-carbon metabolism</keyword>
<keyword evidence="12" id="KW-1185">Reference proteome</keyword>
<comment type="catalytic activity">
    <reaction evidence="8">
        <text>(6S)-5,6,7,8-tetrahydrofolate + NADP(+) = 7,8-dihydrofolate + NADPH + H(+)</text>
        <dbReference type="Rhea" id="RHEA:15009"/>
        <dbReference type="ChEBI" id="CHEBI:15378"/>
        <dbReference type="ChEBI" id="CHEBI:57451"/>
        <dbReference type="ChEBI" id="CHEBI:57453"/>
        <dbReference type="ChEBI" id="CHEBI:57783"/>
        <dbReference type="ChEBI" id="CHEBI:58349"/>
        <dbReference type="EC" id="1.5.1.3"/>
    </reaction>
</comment>
<keyword evidence="6 8" id="KW-0560">Oxidoreductase</keyword>
<dbReference type="PROSITE" id="PS51330">
    <property type="entry name" value="DHFR_2"/>
    <property type="match status" value="1"/>
</dbReference>
<dbReference type="PRINTS" id="PR00070">
    <property type="entry name" value="DHFR"/>
</dbReference>
<proteinExistence type="inferred from homology"/>
<evidence type="ECO:0000256" key="3">
    <source>
        <dbReference type="ARBA" id="ARBA00012856"/>
    </source>
</evidence>
<dbReference type="PANTHER" id="PTHR48069">
    <property type="entry name" value="DIHYDROFOLATE REDUCTASE"/>
    <property type="match status" value="1"/>
</dbReference>
<dbReference type="InterPro" id="IPR024072">
    <property type="entry name" value="DHFR-like_dom_sf"/>
</dbReference>
<dbReference type="GO" id="GO:0046655">
    <property type="term" value="P:folic acid metabolic process"/>
    <property type="evidence" value="ECO:0007669"/>
    <property type="project" value="TreeGrafter"/>
</dbReference>
<dbReference type="InterPro" id="IPR017925">
    <property type="entry name" value="DHFR_CS"/>
</dbReference>